<dbReference type="Pfam" id="PF02902">
    <property type="entry name" value="Peptidase_C48"/>
    <property type="match status" value="1"/>
</dbReference>
<dbReference type="GO" id="GO:0016929">
    <property type="term" value="F:deSUMOylase activity"/>
    <property type="evidence" value="ECO:0007669"/>
    <property type="project" value="TreeGrafter"/>
</dbReference>
<sequence>MNVKNKAMDSDDEKLDLEDNTHLFLNDEVINKYMDLITERSPDTVYAFNTFFYLALSDKGYSHVCRWTKKVDIFSKKKLFIPVHIDDHWCLVYVDFINKSIQYFDSLRGRNFKCLKLILKYLMMEHVDKKGEEFHPSGWLLMNVKNCPQQLNSWDCGVFVCMFAEYLSRNAPLNFSQKNMDRFRRQIQFEIKKKKLRKPVLET</sequence>
<name>A0A6G0YY64_APHCR</name>
<dbReference type="GO" id="GO:0006508">
    <property type="term" value="P:proteolysis"/>
    <property type="evidence" value="ECO:0007669"/>
    <property type="project" value="UniProtKB-KW"/>
</dbReference>
<organism evidence="6 7">
    <name type="scientific">Aphis craccivora</name>
    <name type="common">Cowpea aphid</name>
    <dbReference type="NCBI Taxonomy" id="307492"/>
    <lineage>
        <taxon>Eukaryota</taxon>
        <taxon>Metazoa</taxon>
        <taxon>Ecdysozoa</taxon>
        <taxon>Arthropoda</taxon>
        <taxon>Hexapoda</taxon>
        <taxon>Insecta</taxon>
        <taxon>Pterygota</taxon>
        <taxon>Neoptera</taxon>
        <taxon>Paraneoptera</taxon>
        <taxon>Hemiptera</taxon>
        <taxon>Sternorrhyncha</taxon>
        <taxon>Aphidomorpha</taxon>
        <taxon>Aphidoidea</taxon>
        <taxon>Aphididae</taxon>
        <taxon>Aphidini</taxon>
        <taxon>Aphis</taxon>
        <taxon>Aphis</taxon>
    </lineage>
</organism>
<reference evidence="6 7" key="1">
    <citation type="submission" date="2019-08" db="EMBL/GenBank/DDBJ databases">
        <title>Whole genome of Aphis craccivora.</title>
        <authorList>
            <person name="Voronova N.V."/>
            <person name="Shulinski R.S."/>
            <person name="Bandarenka Y.V."/>
            <person name="Zhorov D.G."/>
            <person name="Warner D."/>
        </authorList>
    </citation>
    <scope>NUCLEOTIDE SEQUENCE [LARGE SCALE GENOMIC DNA]</scope>
    <source>
        <strain evidence="6">180601</strain>
        <tissue evidence="6">Whole Body</tissue>
    </source>
</reference>
<evidence type="ECO:0000256" key="3">
    <source>
        <dbReference type="ARBA" id="ARBA00022801"/>
    </source>
</evidence>
<comment type="caution">
    <text evidence="6">The sequence shown here is derived from an EMBL/GenBank/DDBJ whole genome shotgun (WGS) entry which is preliminary data.</text>
</comment>
<dbReference type="GO" id="GO:0080090">
    <property type="term" value="P:regulation of primary metabolic process"/>
    <property type="evidence" value="ECO:0007669"/>
    <property type="project" value="UniProtKB-ARBA"/>
</dbReference>
<dbReference type="InterPro" id="IPR003653">
    <property type="entry name" value="Peptidase_C48_C"/>
</dbReference>
<gene>
    <name evidence="6" type="ORF">FWK35_00007958</name>
</gene>
<evidence type="ECO:0000313" key="7">
    <source>
        <dbReference type="Proteomes" id="UP000478052"/>
    </source>
</evidence>
<proteinExistence type="inferred from homology"/>
<dbReference type="FunFam" id="3.40.395.10:FF:000001">
    <property type="entry name" value="Sentrin-specific protease 1"/>
    <property type="match status" value="1"/>
</dbReference>
<dbReference type="GO" id="GO:0060255">
    <property type="term" value="P:regulation of macromolecule metabolic process"/>
    <property type="evidence" value="ECO:0007669"/>
    <property type="project" value="UniProtKB-ARBA"/>
</dbReference>
<dbReference type="PROSITE" id="PS50600">
    <property type="entry name" value="ULP_PROTEASE"/>
    <property type="match status" value="1"/>
</dbReference>
<dbReference type="PANTHER" id="PTHR12606:SF141">
    <property type="entry name" value="GH15225P-RELATED"/>
    <property type="match status" value="1"/>
</dbReference>
<protein>
    <submittedName>
        <fullName evidence="6">Sentrin-specific protease 1-like</fullName>
    </submittedName>
</protein>
<dbReference type="PANTHER" id="PTHR12606">
    <property type="entry name" value="SENTRIN/SUMO-SPECIFIC PROTEASE"/>
    <property type="match status" value="1"/>
</dbReference>
<keyword evidence="7" id="KW-1185">Reference proteome</keyword>
<evidence type="ECO:0000256" key="2">
    <source>
        <dbReference type="ARBA" id="ARBA00022670"/>
    </source>
</evidence>
<evidence type="ECO:0000256" key="4">
    <source>
        <dbReference type="ARBA" id="ARBA00022807"/>
    </source>
</evidence>
<dbReference type="SUPFAM" id="SSF54001">
    <property type="entry name" value="Cysteine proteinases"/>
    <property type="match status" value="1"/>
</dbReference>
<keyword evidence="2 6" id="KW-0645">Protease</keyword>
<dbReference type="OrthoDB" id="8188607at2759"/>
<dbReference type="AlphaFoldDB" id="A0A6G0YY64"/>
<comment type="similarity">
    <text evidence="1">Belongs to the peptidase C48 family.</text>
</comment>
<keyword evidence="4" id="KW-0788">Thiol protease</keyword>
<dbReference type="EMBL" id="VUJU01002018">
    <property type="protein sequence ID" value="KAF0762888.1"/>
    <property type="molecule type" value="Genomic_DNA"/>
</dbReference>
<dbReference type="GO" id="GO:0016926">
    <property type="term" value="P:protein desumoylation"/>
    <property type="evidence" value="ECO:0007669"/>
    <property type="project" value="TreeGrafter"/>
</dbReference>
<dbReference type="Gene3D" id="3.40.395.10">
    <property type="entry name" value="Adenoviral Proteinase, Chain A"/>
    <property type="match status" value="1"/>
</dbReference>
<evidence type="ECO:0000313" key="6">
    <source>
        <dbReference type="EMBL" id="KAF0762888.1"/>
    </source>
</evidence>
<dbReference type="InterPro" id="IPR038765">
    <property type="entry name" value="Papain-like_cys_pep_sf"/>
</dbReference>
<dbReference type="GO" id="GO:0005634">
    <property type="term" value="C:nucleus"/>
    <property type="evidence" value="ECO:0007669"/>
    <property type="project" value="TreeGrafter"/>
</dbReference>
<feature type="domain" description="Ubiquitin-like protease family profile" evidence="5">
    <location>
        <begin position="1"/>
        <end position="167"/>
    </location>
</feature>
<evidence type="ECO:0000259" key="5">
    <source>
        <dbReference type="PROSITE" id="PS50600"/>
    </source>
</evidence>
<evidence type="ECO:0000256" key="1">
    <source>
        <dbReference type="ARBA" id="ARBA00005234"/>
    </source>
</evidence>
<dbReference type="Proteomes" id="UP000478052">
    <property type="component" value="Unassembled WGS sequence"/>
</dbReference>
<keyword evidence="3" id="KW-0378">Hydrolase</keyword>
<accession>A0A6G0YY64</accession>